<feature type="transmembrane region" description="Helical" evidence="1">
    <location>
        <begin position="320"/>
        <end position="337"/>
    </location>
</feature>
<feature type="transmembrane region" description="Helical" evidence="1">
    <location>
        <begin position="609"/>
        <end position="628"/>
    </location>
</feature>
<evidence type="ECO:0000313" key="3">
    <source>
        <dbReference type="Proteomes" id="UP000076630"/>
    </source>
</evidence>
<feature type="transmembrane region" description="Helical" evidence="1">
    <location>
        <begin position="669"/>
        <end position="692"/>
    </location>
</feature>
<feature type="transmembrane region" description="Helical" evidence="1">
    <location>
        <begin position="431"/>
        <end position="448"/>
    </location>
</feature>
<evidence type="ECO:0000256" key="1">
    <source>
        <dbReference type="SAM" id="Phobius"/>
    </source>
</evidence>
<reference evidence="2 3" key="1">
    <citation type="submission" date="2016-01" db="EMBL/GenBank/DDBJ databases">
        <title>Whole genome sequencing of Myroides marinus L41.</title>
        <authorList>
            <person name="Hong K.W."/>
        </authorList>
    </citation>
    <scope>NUCLEOTIDE SEQUENCE [LARGE SCALE GENOMIC DNA]</scope>
    <source>
        <strain evidence="2 3">L41</strain>
    </source>
</reference>
<sequence length="838" mass="94953">MEYLIFLLLVIIFIFLISNSQKSSKVSTKLNTTEQKIDVLYQMLKDLHESVDSLKKNGVHTVDKPITSEVEQAVTAPIPPAEVSPSPVESISIVPETIEQPVLESIDPIEDTNTPPPLPTSEIQHTPEENYRQQTVDYNTAPSYESKFMKKLKEVNWLNAIGIITLVLGIGFFVKYAIDQDWINEVGRVALGIAVGGIIVGIAHKLSSKYHVFSSILMGGGFATFYTTITLAFREYEIFNQTTAFILLIVITILAVLLSIAYKRQELAIFAFIGGMLSPLLVSTGAGDHVVLFSYILLLNIGVLFVAIRQKWLVVDKFSYVLTFLYLLSWIFSKYQVAHQLSANIFIALFYLQFMVLLVLRYINSSKEKSDWQHLIYIVTTNFIALLCFAIIHNESPGTNYLGAIIIGMALVNAMFIIVTTRGGKPINKDFVYTLLAVTIGLVSLSIPVQLSKVYITVVWAIEMGVLLWIWTRTKANLFRAGAIILAVLTVLSYLMDIADFRVVYEIDTQTNKTVLLNSLPILINRYTITGIVVLLSLIFAYFTLSKNEIEEENTIGLKQIPLPTQIVLQRVYYALIILISFLVGYLEISFQMSSRVEYSADGFTSGALRSFALATYTIVYIATYLFLSKKKPTQSFYTLSFIFSILILFIFSVTVTSFRYAIFYNADYIQASFFLHWITFATLLYIYYWLYKHLSIVTEQVTLWLNGVLFISLVVMFSIELDNMMLWINNLPETYYYTLSNVHSYGYPILWGLMAMLLMVLGINKQKTELRKLSLISFGVIILKFYLYDVWGMSQGGKIASFVVLGIILLVVSFLLERIKLLLKDKEANKDTSSTEE</sequence>
<feature type="transmembrane region" description="Helical" evidence="1">
    <location>
        <begin position="186"/>
        <end position="204"/>
    </location>
</feature>
<feature type="transmembrane region" description="Helical" evidence="1">
    <location>
        <begin position="454"/>
        <end position="471"/>
    </location>
</feature>
<proteinExistence type="predicted"/>
<dbReference type="OrthoDB" id="666059at2"/>
<evidence type="ECO:0008006" key="4">
    <source>
        <dbReference type="Google" id="ProtNLM"/>
    </source>
</evidence>
<evidence type="ECO:0000313" key="2">
    <source>
        <dbReference type="EMBL" id="KZE81278.1"/>
    </source>
</evidence>
<feature type="transmembrane region" description="Helical" evidence="1">
    <location>
        <begin position="245"/>
        <end position="262"/>
    </location>
</feature>
<dbReference type="PANTHER" id="PTHR38434:SF1">
    <property type="entry name" value="BLL2549 PROTEIN"/>
    <property type="match status" value="1"/>
</dbReference>
<dbReference type="AlphaFoldDB" id="A0A163Z8T3"/>
<dbReference type="InterPro" id="IPR019286">
    <property type="entry name" value="DUF2339_TM"/>
</dbReference>
<dbReference type="PANTHER" id="PTHR38434">
    <property type="entry name" value="BLL2549 PROTEIN"/>
    <property type="match status" value="1"/>
</dbReference>
<feature type="transmembrane region" description="Helical" evidence="1">
    <location>
        <begin position="640"/>
        <end position="663"/>
    </location>
</feature>
<feature type="transmembrane region" description="Helical" evidence="1">
    <location>
        <begin position="343"/>
        <end position="363"/>
    </location>
</feature>
<feature type="transmembrane region" description="Helical" evidence="1">
    <location>
        <begin position="478"/>
        <end position="496"/>
    </location>
</feature>
<organism evidence="2 3">
    <name type="scientific">Myroides marinus</name>
    <dbReference type="NCBI Taxonomy" id="703342"/>
    <lineage>
        <taxon>Bacteria</taxon>
        <taxon>Pseudomonadati</taxon>
        <taxon>Bacteroidota</taxon>
        <taxon>Flavobacteriia</taxon>
        <taxon>Flavobacteriales</taxon>
        <taxon>Flavobacteriaceae</taxon>
        <taxon>Myroides</taxon>
    </lineage>
</organism>
<feature type="transmembrane region" description="Helical" evidence="1">
    <location>
        <begin position="572"/>
        <end position="589"/>
    </location>
</feature>
<dbReference type="EMBL" id="LQNU01000053">
    <property type="protein sequence ID" value="KZE81278.1"/>
    <property type="molecule type" value="Genomic_DNA"/>
</dbReference>
<feature type="transmembrane region" description="Helical" evidence="1">
    <location>
        <begin position="704"/>
        <end position="726"/>
    </location>
</feature>
<feature type="transmembrane region" description="Helical" evidence="1">
    <location>
        <begin position="399"/>
        <end position="419"/>
    </location>
</feature>
<feature type="transmembrane region" description="Helical" evidence="1">
    <location>
        <begin position="527"/>
        <end position="545"/>
    </location>
</feature>
<keyword evidence="1" id="KW-0812">Transmembrane</keyword>
<dbReference type="Proteomes" id="UP000076630">
    <property type="component" value="Unassembled WGS sequence"/>
</dbReference>
<comment type="caution">
    <text evidence="2">The sequence shown here is derived from an EMBL/GenBank/DDBJ whole genome shotgun (WGS) entry which is preliminary data.</text>
</comment>
<feature type="transmembrane region" description="Helical" evidence="1">
    <location>
        <begin position="210"/>
        <end position="233"/>
    </location>
</feature>
<gene>
    <name evidence="2" type="ORF">AV926_08295</name>
</gene>
<name>A0A163Z8T3_9FLAO</name>
<feature type="transmembrane region" description="Helical" evidence="1">
    <location>
        <begin position="771"/>
        <end position="788"/>
    </location>
</feature>
<keyword evidence="1" id="KW-0472">Membrane</keyword>
<keyword evidence="3" id="KW-1185">Reference proteome</keyword>
<feature type="transmembrane region" description="Helical" evidence="1">
    <location>
        <begin position="290"/>
        <end position="308"/>
    </location>
</feature>
<feature type="transmembrane region" description="Helical" evidence="1">
    <location>
        <begin position="157"/>
        <end position="174"/>
    </location>
</feature>
<feature type="transmembrane region" description="Helical" evidence="1">
    <location>
        <begin position="375"/>
        <end position="393"/>
    </location>
</feature>
<dbReference type="Pfam" id="PF10101">
    <property type="entry name" value="DUF2339"/>
    <property type="match status" value="1"/>
</dbReference>
<feature type="transmembrane region" description="Helical" evidence="1">
    <location>
        <begin position="800"/>
        <end position="817"/>
    </location>
</feature>
<dbReference type="RefSeq" id="WP_038985191.1">
    <property type="nucleotide sequence ID" value="NZ_JWJO01000011.1"/>
</dbReference>
<accession>A0A163Z8T3</accession>
<protein>
    <recommendedName>
        <fullName evidence="4">Beta-carotene 15,15'-monooxygenase</fullName>
    </recommendedName>
</protein>
<keyword evidence="1" id="KW-1133">Transmembrane helix</keyword>
<feature type="transmembrane region" description="Helical" evidence="1">
    <location>
        <begin position="746"/>
        <end position="764"/>
    </location>
</feature>